<dbReference type="InterPro" id="IPR011055">
    <property type="entry name" value="Dup_hybrid_motif"/>
</dbReference>
<dbReference type="Proteomes" id="UP000297608">
    <property type="component" value="Unassembled WGS sequence"/>
</dbReference>
<dbReference type="SUPFAM" id="SSF51261">
    <property type="entry name" value="Duplicated hybrid motif"/>
    <property type="match status" value="1"/>
</dbReference>
<keyword evidence="1 3" id="KW-0732">Signal</keyword>
<keyword evidence="6" id="KW-1185">Reference proteome</keyword>
<dbReference type="Pfam" id="PF01551">
    <property type="entry name" value="Peptidase_M23"/>
    <property type="match status" value="1"/>
</dbReference>
<organism evidence="5 6">
    <name type="scientific">Cryobacterium algoricola</name>
    <dbReference type="NCBI Taxonomy" id="1259183"/>
    <lineage>
        <taxon>Bacteria</taxon>
        <taxon>Bacillati</taxon>
        <taxon>Actinomycetota</taxon>
        <taxon>Actinomycetes</taxon>
        <taxon>Micrococcales</taxon>
        <taxon>Microbacteriaceae</taxon>
        <taxon>Cryobacterium</taxon>
    </lineage>
</organism>
<protein>
    <submittedName>
        <fullName evidence="5">M23 family metallopeptidase</fullName>
    </submittedName>
</protein>
<dbReference type="InterPro" id="IPR016047">
    <property type="entry name" value="M23ase_b-sheet_dom"/>
</dbReference>
<evidence type="ECO:0000256" key="1">
    <source>
        <dbReference type="ARBA" id="ARBA00022729"/>
    </source>
</evidence>
<evidence type="ECO:0000313" key="5">
    <source>
        <dbReference type="EMBL" id="TFB90569.1"/>
    </source>
</evidence>
<feature type="chain" id="PRO_5046799671" evidence="3">
    <location>
        <begin position="27"/>
        <end position="251"/>
    </location>
</feature>
<dbReference type="EMBL" id="SOFG01000004">
    <property type="protein sequence ID" value="TFB90569.1"/>
    <property type="molecule type" value="Genomic_DNA"/>
</dbReference>
<dbReference type="RefSeq" id="WP_134532313.1">
    <property type="nucleotide sequence ID" value="NZ_SOFG01000004.1"/>
</dbReference>
<evidence type="ECO:0000256" key="3">
    <source>
        <dbReference type="SAM" id="SignalP"/>
    </source>
</evidence>
<comment type="caution">
    <text evidence="5">The sequence shown here is derived from an EMBL/GenBank/DDBJ whole genome shotgun (WGS) entry which is preliminary data.</text>
</comment>
<reference evidence="5 6" key="1">
    <citation type="submission" date="2019-03" db="EMBL/GenBank/DDBJ databases">
        <title>Genomics of glacier-inhabiting Cryobacterium strains.</title>
        <authorList>
            <person name="Liu Q."/>
            <person name="Xin Y.-H."/>
        </authorList>
    </citation>
    <scope>NUCLEOTIDE SEQUENCE [LARGE SCALE GENOMIC DNA]</scope>
    <source>
        <strain evidence="5 6">MDB2-B</strain>
    </source>
</reference>
<feature type="domain" description="M23ase beta-sheet core" evidence="4">
    <location>
        <begin position="85"/>
        <end position="177"/>
    </location>
</feature>
<evidence type="ECO:0000256" key="2">
    <source>
        <dbReference type="SAM" id="MobiDB-lite"/>
    </source>
</evidence>
<dbReference type="Gene3D" id="2.70.70.10">
    <property type="entry name" value="Glucose Permease (Domain IIA)"/>
    <property type="match status" value="1"/>
</dbReference>
<dbReference type="CDD" id="cd12797">
    <property type="entry name" value="M23_peptidase"/>
    <property type="match status" value="1"/>
</dbReference>
<dbReference type="InterPro" id="IPR050570">
    <property type="entry name" value="Cell_wall_metabolism_enzyme"/>
</dbReference>
<feature type="compositionally biased region" description="Pro residues" evidence="2">
    <location>
        <begin position="44"/>
        <end position="54"/>
    </location>
</feature>
<gene>
    <name evidence="5" type="ORF">E3O44_02940</name>
</gene>
<sequence length="251" mass="26156">MPIHRRTADALVAALLACFAVAPTSAGQNEPRAQRQPISNTMPAPTPTPTPTPAGPAASAWAWPLALPHPVLREFRAPVSEYAAGHRGIDLAAHPGDPVFAVADGTVTFAGIVVDRSAIALAHDGGLVSSMEPVTALVAPGDSVRRGQLIGRVATGGHCGDGCVHLGARISGRYVSPMRYLGGVPRAVLLPTESAAHLRRRDASRRSPVEQELWHAVVQDDGLQTGGPQDGLLRGAELRGGGAQARGWAFW</sequence>
<name>A0ABY2IG91_9MICO</name>
<evidence type="ECO:0000313" key="6">
    <source>
        <dbReference type="Proteomes" id="UP000297608"/>
    </source>
</evidence>
<feature type="signal peptide" evidence="3">
    <location>
        <begin position="1"/>
        <end position="26"/>
    </location>
</feature>
<evidence type="ECO:0000259" key="4">
    <source>
        <dbReference type="Pfam" id="PF01551"/>
    </source>
</evidence>
<accession>A0ABY2IG91</accession>
<dbReference type="PANTHER" id="PTHR21666">
    <property type="entry name" value="PEPTIDASE-RELATED"/>
    <property type="match status" value="1"/>
</dbReference>
<dbReference type="PANTHER" id="PTHR21666:SF289">
    <property type="entry name" value="L-ALA--D-GLU ENDOPEPTIDASE"/>
    <property type="match status" value="1"/>
</dbReference>
<feature type="region of interest" description="Disordered" evidence="2">
    <location>
        <begin position="26"/>
        <end position="57"/>
    </location>
</feature>
<proteinExistence type="predicted"/>